<dbReference type="RefSeq" id="WP_272181951.1">
    <property type="nucleotide sequence ID" value="NZ_JAQOMS010000002.1"/>
</dbReference>
<organism evidence="13 14">
    <name type="scientific">Psychrosphaera algicola</name>
    <dbReference type="NCBI Taxonomy" id="3023714"/>
    <lineage>
        <taxon>Bacteria</taxon>
        <taxon>Pseudomonadati</taxon>
        <taxon>Pseudomonadota</taxon>
        <taxon>Gammaproteobacteria</taxon>
        <taxon>Alteromonadales</taxon>
        <taxon>Pseudoalteromonadaceae</taxon>
        <taxon>Psychrosphaera</taxon>
    </lineage>
</organism>
<comment type="similarity">
    <text evidence="2 10">Belongs to the ketopantoate reductase family.</text>
</comment>
<evidence type="ECO:0000259" key="12">
    <source>
        <dbReference type="Pfam" id="PF08546"/>
    </source>
</evidence>
<evidence type="ECO:0000256" key="7">
    <source>
        <dbReference type="ARBA" id="ARBA00023002"/>
    </source>
</evidence>
<dbReference type="EC" id="1.1.1.169" evidence="3 10"/>
<evidence type="ECO:0000256" key="10">
    <source>
        <dbReference type="RuleBase" id="RU362068"/>
    </source>
</evidence>
<dbReference type="PANTHER" id="PTHR43765">
    <property type="entry name" value="2-DEHYDROPANTOATE 2-REDUCTASE-RELATED"/>
    <property type="match status" value="1"/>
</dbReference>
<evidence type="ECO:0000259" key="11">
    <source>
        <dbReference type="Pfam" id="PF02558"/>
    </source>
</evidence>
<evidence type="ECO:0000256" key="2">
    <source>
        <dbReference type="ARBA" id="ARBA00007870"/>
    </source>
</evidence>
<sequence length="298" mass="32972">MPNNRDWHFVGQGAISSFCAVNVLPNHAVTVLTRRSSVSEKTFIDLQGQQIRLPLPRRLRNDETINNLVVAVKAYDIVNAIADVIGSLADDANVVLCHNGMGTIPDVLELLQVKPNCNVYFCTTSSGVNHQGNNIILAAIGQSQWQSIVTHSPHSALNINDFKSLFLVAEQAEELPTILWQKLIINCAINPLTAINRVTNGELAAQTFQQQLNTIVEEVINVARFDGVDFDLNTMIDLVNSVIKSTAKNYSSMYQDLTNNRKTEIDFINGYVCKLANQYKIDVPVNQALVRQIQKLGG</sequence>
<evidence type="ECO:0000256" key="5">
    <source>
        <dbReference type="ARBA" id="ARBA00022655"/>
    </source>
</evidence>
<dbReference type="Gene3D" id="3.40.50.720">
    <property type="entry name" value="NAD(P)-binding Rossmann-like Domain"/>
    <property type="match status" value="1"/>
</dbReference>
<dbReference type="InterPro" id="IPR013328">
    <property type="entry name" value="6PGD_dom2"/>
</dbReference>
<accession>A0ABT5FI55</accession>
<dbReference type="Pfam" id="PF02558">
    <property type="entry name" value="ApbA"/>
    <property type="match status" value="1"/>
</dbReference>
<keyword evidence="7 10" id="KW-0560">Oxidoreductase</keyword>
<keyword evidence="6 10" id="KW-0521">NADP</keyword>
<feature type="domain" description="Ketopantoate reductase N-terminal" evidence="11">
    <location>
        <begin position="7"/>
        <end position="141"/>
    </location>
</feature>
<protein>
    <recommendedName>
        <fullName evidence="4 10">2-dehydropantoate 2-reductase</fullName>
        <ecNumber evidence="3 10">1.1.1.169</ecNumber>
    </recommendedName>
    <alternativeName>
        <fullName evidence="8 10">Ketopantoate reductase</fullName>
    </alternativeName>
</protein>
<comment type="function">
    <text evidence="10">Catalyzes the NADPH-dependent reduction of ketopantoate into pantoic acid.</text>
</comment>
<dbReference type="InterPro" id="IPR036291">
    <property type="entry name" value="NAD(P)-bd_dom_sf"/>
</dbReference>
<evidence type="ECO:0000313" key="14">
    <source>
        <dbReference type="Proteomes" id="UP001528411"/>
    </source>
</evidence>
<keyword evidence="5 10" id="KW-0566">Pantothenate biosynthesis</keyword>
<name>A0ABT5FI55_9GAMM</name>
<evidence type="ECO:0000256" key="3">
    <source>
        <dbReference type="ARBA" id="ARBA00013014"/>
    </source>
</evidence>
<dbReference type="InterPro" id="IPR008927">
    <property type="entry name" value="6-PGluconate_DH-like_C_sf"/>
</dbReference>
<comment type="pathway">
    <text evidence="1 10">Cofactor biosynthesis; (R)-pantothenate biosynthesis; (R)-pantoate from 3-methyl-2-oxobutanoate: step 2/2.</text>
</comment>
<evidence type="ECO:0000256" key="8">
    <source>
        <dbReference type="ARBA" id="ARBA00032024"/>
    </source>
</evidence>
<evidence type="ECO:0000256" key="9">
    <source>
        <dbReference type="ARBA" id="ARBA00048793"/>
    </source>
</evidence>
<evidence type="ECO:0000256" key="6">
    <source>
        <dbReference type="ARBA" id="ARBA00022857"/>
    </source>
</evidence>
<keyword evidence="14" id="KW-1185">Reference proteome</keyword>
<dbReference type="SUPFAM" id="SSF51735">
    <property type="entry name" value="NAD(P)-binding Rossmann-fold domains"/>
    <property type="match status" value="1"/>
</dbReference>
<feature type="domain" description="Ketopantoate reductase C-terminal" evidence="12">
    <location>
        <begin position="178"/>
        <end position="295"/>
    </location>
</feature>
<dbReference type="Pfam" id="PF08546">
    <property type="entry name" value="ApbA_C"/>
    <property type="match status" value="1"/>
</dbReference>
<dbReference type="Gene3D" id="1.10.1040.10">
    <property type="entry name" value="N-(1-d-carboxylethyl)-l-norvaline Dehydrogenase, domain 2"/>
    <property type="match status" value="1"/>
</dbReference>
<evidence type="ECO:0000256" key="4">
    <source>
        <dbReference type="ARBA" id="ARBA00019465"/>
    </source>
</evidence>
<gene>
    <name evidence="13" type="ORF">PN838_21670</name>
</gene>
<reference evidence="13 14" key="1">
    <citation type="submission" date="2023-01" db="EMBL/GenBank/DDBJ databases">
        <title>Psychrosphaera sp. nov., isolated from marine algae.</title>
        <authorList>
            <person name="Bayburt H."/>
            <person name="Choi B.J."/>
            <person name="Kim J.M."/>
            <person name="Choi D.G."/>
            <person name="Jeon C.O."/>
        </authorList>
    </citation>
    <scope>NUCLEOTIDE SEQUENCE [LARGE SCALE GENOMIC DNA]</scope>
    <source>
        <strain evidence="13 14">G1-22</strain>
    </source>
</reference>
<dbReference type="InterPro" id="IPR050838">
    <property type="entry name" value="Ketopantoate_reductase"/>
</dbReference>
<dbReference type="SUPFAM" id="SSF48179">
    <property type="entry name" value="6-phosphogluconate dehydrogenase C-terminal domain-like"/>
    <property type="match status" value="1"/>
</dbReference>
<dbReference type="InterPro" id="IPR013332">
    <property type="entry name" value="KPR_N"/>
</dbReference>
<dbReference type="GO" id="GO:0008677">
    <property type="term" value="F:2-dehydropantoate 2-reductase activity"/>
    <property type="evidence" value="ECO:0007669"/>
    <property type="project" value="UniProtKB-EC"/>
</dbReference>
<dbReference type="Proteomes" id="UP001528411">
    <property type="component" value="Unassembled WGS sequence"/>
</dbReference>
<dbReference type="PANTHER" id="PTHR43765:SF2">
    <property type="entry name" value="2-DEHYDROPANTOATE 2-REDUCTASE"/>
    <property type="match status" value="1"/>
</dbReference>
<comment type="catalytic activity">
    <reaction evidence="9 10">
        <text>(R)-pantoate + NADP(+) = 2-dehydropantoate + NADPH + H(+)</text>
        <dbReference type="Rhea" id="RHEA:16233"/>
        <dbReference type="ChEBI" id="CHEBI:11561"/>
        <dbReference type="ChEBI" id="CHEBI:15378"/>
        <dbReference type="ChEBI" id="CHEBI:15980"/>
        <dbReference type="ChEBI" id="CHEBI:57783"/>
        <dbReference type="ChEBI" id="CHEBI:58349"/>
        <dbReference type="EC" id="1.1.1.169"/>
    </reaction>
</comment>
<dbReference type="EMBL" id="JAQOMS010000002">
    <property type="protein sequence ID" value="MDC2890874.1"/>
    <property type="molecule type" value="Genomic_DNA"/>
</dbReference>
<evidence type="ECO:0000313" key="13">
    <source>
        <dbReference type="EMBL" id="MDC2890874.1"/>
    </source>
</evidence>
<proteinExistence type="inferred from homology"/>
<evidence type="ECO:0000256" key="1">
    <source>
        <dbReference type="ARBA" id="ARBA00004994"/>
    </source>
</evidence>
<comment type="caution">
    <text evidence="13">The sequence shown here is derived from an EMBL/GenBank/DDBJ whole genome shotgun (WGS) entry which is preliminary data.</text>
</comment>
<dbReference type="InterPro" id="IPR013752">
    <property type="entry name" value="KPA_reductase"/>
</dbReference>
<dbReference type="InterPro" id="IPR003710">
    <property type="entry name" value="ApbA"/>
</dbReference>
<dbReference type="NCBIfam" id="TIGR00745">
    <property type="entry name" value="apbA_panE"/>
    <property type="match status" value="1"/>
</dbReference>